<proteinExistence type="predicted"/>
<feature type="compositionally biased region" description="Polar residues" evidence="1">
    <location>
        <begin position="9"/>
        <end position="24"/>
    </location>
</feature>
<organism evidence="2 3">
    <name type="scientific">Strigops habroptila</name>
    <name type="common">Kakapo</name>
    <dbReference type="NCBI Taxonomy" id="2489341"/>
    <lineage>
        <taxon>Eukaryota</taxon>
        <taxon>Metazoa</taxon>
        <taxon>Chordata</taxon>
        <taxon>Craniata</taxon>
        <taxon>Vertebrata</taxon>
        <taxon>Euteleostomi</taxon>
        <taxon>Archelosauria</taxon>
        <taxon>Archosauria</taxon>
        <taxon>Dinosauria</taxon>
        <taxon>Saurischia</taxon>
        <taxon>Theropoda</taxon>
        <taxon>Coelurosauria</taxon>
        <taxon>Aves</taxon>
        <taxon>Neognathae</taxon>
        <taxon>Neoaves</taxon>
        <taxon>Telluraves</taxon>
        <taxon>Australaves</taxon>
        <taxon>Psittaciformes</taxon>
        <taxon>Psittacidae</taxon>
        <taxon>Strigops</taxon>
    </lineage>
</organism>
<feature type="region of interest" description="Disordered" evidence="1">
    <location>
        <begin position="1"/>
        <end position="28"/>
    </location>
</feature>
<dbReference type="GeneTree" id="ENSGT01060000251062"/>
<keyword evidence="3" id="KW-1185">Reference proteome</keyword>
<accession>A0A672VDE1</accession>
<reference evidence="2" key="3">
    <citation type="submission" date="2025-09" db="UniProtKB">
        <authorList>
            <consortium name="Ensembl"/>
        </authorList>
    </citation>
    <scope>IDENTIFICATION</scope>
</reference>
<reference evidence="2" key="2">
    <citation type="submission" date="2025-08" db="UniProtKB">
        <authorList>
            <consortium name="Ensembl"/>
        </authorList>
    </citation>
    <scope>IDENTIFICATION</scope>
</reference>
<name>A0A672VDE1_STRHB</name>
<protein>
    <submittedName>
        <fullName evidence="2">Uncharacterized protein</fullName>
    </submittedName>
</protein>
<sequence>PCHRRTRTAACSTQPKSGRATSRQCHIPAVPHPGSATSQQCHIPAVPHPGNATSQQCHIPAVPHPGSATSQQCHIPAVPHPGSQCHIPALPCPVNATSRPCRPLQQSDPVLTAGAFTALRLDHCLYRVHGTSEHSVCVGGCSRCCLTEECRKKGAHPEAGRPHPSPAPDGLDAARGSACSHTATQPSGMNSAPCPRIRHIVYLSLSLQTLQHY</sequence>
<dbReference type="AlphaFoldDB" id="A0A672VDE1"/>
<reference evidence="2 3" key="1">
    <citation type="submission" date="2019-11" db="EMBL/GenBank/DDBJ databases">
        <title>Strigops habroptila (kakapo) genome, bStrHab1, primary haplotype, v2.</title>
        <authorList>
            <person name="Jarvis E.D."/>
            <person name="Howard J."/>
            <person name="Rhie A."/>
            <person name="Phillippy A."/>
            <person name="Korlach J."/>
            <person name="Digby A."/>
            <person name="Iorns D."/>
            <person name="Eason D."/>
            <person name="Robertson B."/>
            <person name="Raemaekers T."/>
            <person name="Howe K."/>
            <person name="Lewin H."/>
            <person name="Damas J."/>
            <person name="Hastie A."/>
            <person name="Tracey A."/>
            <person name="Chow W."/>
            <person name="Fedrigo O."/>
        </authorList>
    </citation>
    <scope>NUCLEOTIDE SEQUENCE [LARGE SCALE GENOMIC DNA]</scope>
</reference>
<feature type="compositionally biased region" description="Polar residues" evidence="1">
    <location>
        <begin position="179"/>
        <end position="190"/>
    </location>
</feature>
<dbReference type="InParanoid" id="A0A672VDE1"/>
<evidence type="ECO:0000256" key="1">
    <source>
        <dbReference type="SAM" id="MobiDB-lite"/>
    </source>
</evidence>
<evidence type="ECO:0000313" key="2">
    <source>
        <dbReference type="Ensembl" id="ENSSHBP00005024463.1"/>
    </source>
</evidence>
<dbReference type="Ensembl" id="ENSSHBT00005029111.1">
    <property type="protein sequence ID" value="ENSSHBP00005024463.1"/>
    <property type="gene ID" value="ENSSHBG00005020383.1"/>
</dbReference>
<evidence type="ECO:0000313" key="3">
    <source>
        <dbReference type="Proteomes" id="UP000472266"/>
    </source>
</evidence>
<dbReference type="Proteomes" id="UP000472266">
    <property type="component" value="Chromosome 5"/>
</dbReference>
<feature type="region of interest" description="Disordered" evidence="1">
    <location>
        <begin position="154"/>
        <end position="191"/>
    </location>
</feature>